<protein>
    <submittedName>
        <fullName evidence="1">Uncharacterized protein</fullName>
    </submittedName>
</protein>
<dbReference type="EMBL" id="CABVHQ010000074">
    <property type="protein sequence ID" value="VVO32209.1"/>
    <property type="molecule type" value="Genomic_DNA"/>
</dbReference>
<dbReference type="RefSeq" id="WP_150644851.1">
    <property type="nucleotide sequence ID" value="NZ_CABVHQ010000074.1"/>
</dbReference>
<organism evidence="1 2">
    <name type="scientific">Pseudomonas fluorescens</name>
    <dbReference type="NCBI Taxonomy" id="294"/>
    <lineage>
        <taxon>Bacteria</taxon>
        <taxon>Pseudomonadati</taxon>
        <taxon>Pseudomonadota</taxon>
        <taxon>Gammaproteobacteria</taxon>
        <taxon>Pseudomonadales</taxon>
        <taxon>Pseudomonadaceae</taxon>
        <taxon>Pseudomonas</taxon>
    </lineage>
</organism>
<gene>
    <name evidence="1" type="ORF">PS691_05033</name>
</gene>
<name>A0A5E7EZC1_PSEFL</name>
<accession>A0A5E7EZC1</accession>
<reference evidence="1 2" key="1">
    <citation type="submission" date="2019-09" db="EMBL/GenBank/DDBJ databases">
        <authorList>
            <person name="Chandra G."/>
            <person name="Truman W A."/>
        </authorList>
    </citation>
    <scope>NUCLEOTIDE SEQUENCE [LARGE SCALE GENOMIC DNA]</scope>
    <source>
        <strain evidence="1">PS691</strain>
    </source>
</reference>
<dbReference type="Proteomes" id="UP000337909">
    <property type="component" value="Unassembled WGS sequence"/>
</dbReference>
<sequence length="76" mass="8503">MSTDKESLNADVAAAQAALDKLLKIEKLLWTELPAAQNALRVAEKRLREANRPDRAASRKHEIDLLKKRLGEAQNV</sequence>
<dbReference type="AlphaFoldDB" id="A0A5E7EZC1"/>
<evidence type="ECO:0000313" key="1">
    <source>
        <dbReference type="EMBL" id="VVO32209.1"/>
    </source>
</evidence>
<proteinExistence type="predicted"/>
<evidence type="ECO:0000313" key="2">
    <source>
        <dbReference type="Proteomes" id="UP000337909"/>
    </source>
</evidence>